<reference evidence="2" key="2">
    <citation type="submission" date="2020-11" db="EMBL/GenBank/DDBJ databases">
        <authorList>
            <person name="McCartney M.A."/>
            <person name="Auch B."/>
            <person name="Kono T."/>
            <person name="Mallez S."/>
            <person name="Becker A."/>
            <person name="Gohl D.M."/>
            <person name="Silverstein K.A.T."/>
            <person name="Koren S."/>
            <person name="Bechman K.B."/>
            <person name="Herman A."/>
            <person name="Abrahante J.E."/>
            <person name="Garbe J."/>
        </authorList>
    </citation>
    <scope>NUCLEOTIDE SEQUENCE</scope>
    <source>
        <strain evidence="2">Duluth1</strain>
        <tissue evidence="2">Whole animal</tissue>
    </source>
</reference>
<reference evidence="2" key="1">
    <citation type="journal article" date="2019" name="bioRxiv">
        <title>The Genome of the Zebra Mussel, Dreissena polymorpha: A Resource for Invasive Species Research.</title>
        <authorList>
            <person name="McCartney M.A."/>
            <person name="Auch B."/>
            <person name="Kono T."/>
            <person name="Mallez S."/>
            <person name="Zhang Y."/>
            <person name="Obille A."/>
            <person name="Becker A."/>
            <person name="Abrahante J.E."/>
            <person name="Garbe J."/>
            <person name="Badalamenti J.P."/>
            <person name="Herman A."/>
            <person name="Mangelson H."/>
            <person name="Liachko I."/>
            <person name="Sullivan S."/>
            <person name="Sone E.D."/>
            <person name="Koren S."/>
            <person name="Silverstein K.A.T."/>
            <person name="Beckman K.B."/>
            <person name="Gohl D.M."/>
        </authorList>
    </citation>
    <scope>NUCLEOTIDE SEQUENCE</scope>
    <source>
        <strain evidence="2">Duluth1</strain>
        <tissue evidence="2">Whole animal</tissue>
    </source>
</reference>
<dbReference type="AlphaFoldDB" id="A0A9D4R589"/>
<evidence type="ECO:0000256" key="1">
    <source>
        <dbReference type="SAM" id="MobiDB-lite"/>
    </source>
</evidence>
<name>A0A9D4R589_DREPO</name>
<proteinExistence type="predicted"/>
<feature type="region of interest" description="Disordered" evidence="1">
    <location>
        <begin position="1"/>
        <end position="52"/>
    </location>
</feature>
<dbReference type="EMBL" id="JAIWYP010000003">
    <property type="protein sequence ID" value="KAH3855616.1"/>
    <property type="molecule type" value="Genomic_DNA"/>
</dbReference>
<feature type="compositionally biased region" description="Acidic residues" evidence="1">
    <location>
        <begin position="1"/>
        <end position="10"/>
    </location>
</feature>
<keyword evidence="3" id="KW-1185">Reference proteome</keyword>
<evidence type="ECO:0000313" key="2">
    <source>
        <dbReference type="EMBL" id="KAH3855616.1"/>
    </source>
</evidence>
<dbReference type="Proteomes" id="UP000828390">
    <property type="component" value="Unassembled WGS sequence"/>
</dbReference>
<protein>
    <submittedName>
        <fullName evidence="2">Uncharacterized protein</fullName>
    </submittedName>
</protein>
<organism evidence="2 3">
    <name type="scientific">Dreissena polymorpha</name>
    <name type="common">Zebra mussel</name>
    <name type="synonym">Mytilus polymorpha</name>
    <dbReference type="NCBI Taxonomy" id="45954"/>
    <lineage>
        <taxon>Eukaryota</taxon>
        <taxon>Metazoa</taxon>
        <taxon>Spiralia</taxon>
        <taxon>Lophotrochozoa</taxon>
        <taxon>Mollusca</taxon>
        <taxon>Bivalvia</taxon>
        <taxon>Autobranchia</taxon>
        <taxon>Heteroconchia</taxon>
        <taxon>Euheterodonta</taxon>
        <taxon>Imparidentia</taxon>
        <taxon>Neoheterodontei</taxon>
        <taxon>Myida</taxon>
        <taxon>Dreissenoidea</taxon>
        <taxon>Dreissenidae</taxon>
        <taxon>Dreissena</taxon>
    </lineage>
</organism>
<evidence type="ECO:0000313" key="3">
    <source>
        <dbReference type="Proteomes" id="UP000828390"/>
    </source>
</evidence>
<gene>
    <name evidence="2" type="ORF">DPMN_098186</name>
</gene>
<sequence>MGDSAEEDVEKDVPAERPVTGPAKDRPAAGVTWSRTGRESRGKPNFLHSDLT</sequence>
<comment type="caution">
    <text evidence="2">The sequence shown here is derived from an EMBL/GenBank/DDBJ whole genome shotgun (WGS) entry which is preliminary data.</text>
</comment>
<accession>A0A9D4R589</accession>